<keyword evidence="7" id="KW-0448">Lipopolysaccharide biosynthesis</keyword>
<keyword evidence="10 11" id="KW-0472">Membrane</keyword>
<evidence type="ECO:0000313" key="14">
    <source>
        <dbReference type="Proteomes" id="UP000199473"/>
    </source>
</evidence>
<dbReference type="STRING" id="1123062.SAMN02745775_11022"/>
<feature type="transmembrane region" description="Helical" evidence="11">
    <location>
        <begin position="41"/>
        <end position="63"/>
    </location>
</feature>
<evidence type="ECO:0000256" key="11">
    <source>
        <dbReference type="SAM" id="Phobius"/>
    </source>
</evidence>
<feature type="transmembrane region" description="Helical" evidence="11">
    <location>
        <begin position="70"/>
        <end position="90"/>
    </location>
</feature>
<keyword evidence="8 11" id="KW-1133">Transmembrane helix</keyword>
<organism evidence="13 14">
    <name type="scientific">Falsiroseomonas stagni DSM 19981</name>
    <dbReference type="NCBI Taxonomy" id="1123062"/>
    <lineage>
        <taxon>Bacteria</taxon>
        <taxon>Pseudomonadati</taxon>
        <taxon>Pseudomonadota</taxon>
        <taxon>Alphaproteobacteria</taxon>
        <taxon>Acetobacterales</taxon>
        <taxon>Roseomonadaceae</taxon>
        <taxon>Falsiroseomonas</taxon>
    </lineage>
</organism>
<feature type="transmembrane region" description="Helical" evidence="11">
    <location>
        <begin position="96"/>
        <end position="114"/>
    </location>
</feature>
<dbReference type="InterPro" id="IPR000620">
    <property type="entry name" value="EamA_dom"/>
</dbReference>
<keyword evidence="14" id="KW-1185">Reference proteome</keyword>
<comment type="subcellular location">
    <subcellularLocation>
        <location evidence="1">Cell membrane</location>
        <topology evidence="1">Multi-pass membrane protein</topology>
    </subcellularLocation>
</comment>
<keyword evidence="9" id="KW-0443">Lipid metabolism</keyword>
<evidence type="ECO:0000256" key="2">
    <source>
        <dbReference type="ARBA" id="ARBA00022475"/>
    </source>
</evidence>
<sequence length="116" mass="11754">MLSAWITLAAAITTSLVGQVLLKAGASGSVAAETGFFDQLFRWQTIIGLGAYGGAALLYIIALRKIPMSVALPCTAASYVVIAIIGWAVFGESLGAQKLAAIGLISAGVLLLATTA</sequence>
<keyword evidence="2" id="KW-1003">Cell membrane</keyword>
<evidence type="ECO:0000313" key="13">
    <source>
        <dbReference type="EMBL" id="SFK89802.1"/>
    </source>
</evidence>
<dbReference type="GO" id="GO:0022857">
    <property type="term" value="F:transmembrane transporter activity"/>
    <property type="evidence" value="ECO:0007669"/>
    <property type="project" value="InterPro"/>
</dbReference>
<dbReference type="OrthoDB" id="583124at2"/>
<protein>
    <submittedName>
        <fullName evidence="13">Multidrug transporter EmrE</fullName>
    </submittedName>
</protein>
<reference evidence="13 14" key="1">
    <citation type="submission" date="2016-10" db="EMBL/GenBank/DDBJ databases">
        <authorList>
            <person name="de Groot N.N."/>
        </authorList>
    </citation>
    <scope>NUCLEOTIDE SEQUENCE [LARGE SCALE GENOMIC DNA]</scope>
    <source>
        <strain evidence="13 14">DSM 19981</strain>
    </source>
</reference>
<dbReference type="InterPro" id="IPR037185">
    <property type="entry name" value="EmrE-like"/>
</dbReference>
<evidence type="ECO:0000256" key="3">
    <source>
        <dbReference type="ARBA" id="ARBA00022516"/>
    </source>
</evidence>
<evidence type="ECO:0000256" key="5">
    <source>
        <dbReference type="ARBA" id="ARBA00022556"/>
    </source>
</evidence>
<gene>
    <name evidence="13" type="ORF">SAMN02745775_11022</name>
</gene>
<dbReference type="Gene3D" id="1.10.3730.20">
    <property type="match status" value="1"/>
</dbReference>
<evidence type="ECO:0000256" key="6">
    <source>
        <dbReference type="ARBA" id="ARBA00022692"/>
    </source>
</evidence>
<dbReference type="GO" id="GO:0009245">
    <property type="term" value="P:lipid A biosynthetic process"/>
    <property type="evidence" value="ECO:0007669"/>
    <property type="project" value="UniProtKB-KW"/>
</dbReference>
<dbReference type="GO" id="GO:0005886">
    <property type="term" value="C:plasma membrane"/>
    <property type="evidence" value="ECO:0007669"/>
    <property type="project" value="UniProtKB-SubCell"/>
</dbReference>
<proteinExistence type="predicted"/>
<accession>A0A1I4D8G5</accession>
<dbReference type="PANTHER" id="PTHR30561:SF9">
    <property type="entry name" value="4-AMINO-4-DEOXY-L-ARABINOSE-PHOSPHOUNDECAPRENOL FLIPPASE SUBUNIT ARNF-RELATED"/>
    <property type="match status" value="1"/>
</dbReference>
<dbReference type="EMBL" id="FOSQ01000010">
    <property type="protein sequence ID" value="SFK89802.1"/>
    <property type="molecule type" value="Genomic_DNA"/>
</dbReference>
<dbReference type="SUPFAM" id="SSF103481">
    <property type="entry name" value="Multidrug resistance efflux transporter EmrE"/>
    <property type="match status" value="1"/>
</dbReference>
<dbReference type="RefSeq" id="WP_092961926.1">
    <property type="nucleotide sequence ID" value="NZ_FOSQ01000010.1"/>
</dbReference>
<evidence type="ECO:0000256" key="4">
    <source>
        <dbReference type="ARBA" id="ARBA00022519"/>
    </source>
</evidence>
<keyword evidence="3" id="KW-0444">Lipid biosynthesis</keyword>
<dbReference type="PANTHER" id="PTHR30561">
    <property type="entry name" value="SMR FAMILY PROTON-DEPENDENT DRUG EFFLUX TRANSPORTER SUGE"/>
    <property type="match status" value="1"/>
</dbReference>
<keyword evidence="6 11" id="KW-0812">Transmembrane</keyword>
<evidence type="ECO:0000256" key="10">
    <source>
        <dbReference type="ARBA" id="ARBA00023136"/>
    </source>
</evidence>
<dbReference type="AlphaFoldDB" id="A0A1I4D8G5"/>
<dbReference type="Pfam" id="PF00892">
    <property type="entry name" value="EamA"/>
    <property type="match status" value="1"/>
</dbReference>
<dbReference type="InterPro" id="IPR000390">
    <property type="entry name" value="Small_drug/metabolite_transptr"/>
</dbReference>
<name>A0A1I4D8G5_9PROT</name>
<evidence type="ECO:0000259" key="12">
    <source>
        <dbReference type="Pfam" id="PF00892"/>
    </source>
</evidence>
<evidence type="ECO:0000256" key="7">
    <source>
        <dbReference type="ARBA" id="ARBA00022985"/>
    </source>
</evidence>
<keyword evidence="4" id="KW-0997">Cell inner membrane</keyword>
<evidence type="ECO:0000256" key="1">
    <source>
        <dbReference type="ARBA" id="ARBA00004651"/>
    </source>
</evidence>
<dbReference type="Proteomes" id="UP000199473">
    <property type="component" value="Unassembled WGS sequence"/>
</dbReference>
<evidence type="ECO:0000256" key="9">
    <source>
        <dbReference type="ARBA" id="ARBA00023098"/>
    </source>
</evidence>
<keyword evidence="5" id="KW-0441">Lipid A biosynthesis</keyword>
<dbReference type="GO" id="GO:0009103">
    <property type="term" value="P:lipopolysaccharide biosynthetic process"/>
    <property type="evidence" value="ECO:0007669"/>
    <property type="project" value="UniProtKB-KW"/>
</dbReference>
<feature type="domain" description="EamA" evidence="12">
    <location>
        <begin position="42"/>
        <end position="113"/>
    </location>
</feature>
<evidence type="ECO:0000256" key="8">
    <source>
        <dbReference type="ARBA" id="ARBA00022989"/>
    </source>
</evidence>